<keyword evidence="4 6" id="KW-1133">Transmembrane helix</keyword>
<dbReference type="Proteomes" id="UP000006765">
    <property type="component" value="Unassembled WGS sequence"/>
</dbReference>
<keyword evidence="8" id="KW-1185">Reference proteome</keyword>
<feature type="transmembrane region" description="Helical" evidence="6">
    <location>
        <begin position="40"/>
        <end position="63"/>
    </location>
</feature>
<dbReference type="Pfam" id="PF02653">
    <property type="entry name" value="BPD_transp_2"/>
    <property type="match status" value="1"/>
</dbReference>
<keyword evidence="5 6" id="KW-0472">Membrane</keyword>
<sequence>MTRRGWIVPLAALALIALVPGLRAVALGFLDGAFGGRNLFNLWSTLSRASILLGMAIAVLVAFRAGLINLGGEGQLVLGALAAALVGIYAPLPGWAVASAALLAATVAGGLWGMLALWLDRGLRVPLLVGSLLLNYPAVQFASWLASHPLRDVASGSAQTHRIDGAARLPRFDGTILDYGIFLTVAVALLAILADRYTVFGYRLRMQGLAPDFARAQGMPTRRLGYQALFLSGAIAGLTGFTAVFGFAQRYVDGMLTQPLYAWTGIVAVLLAGMVPWRVPVAALIFAVLATGAGGMERVAGIPRESAQIVIALAILWLAGSGRSPMPGRGR</sequence>
<dbReference type="GO" id="GO:0022857">
    <property type="term" value="F:transmembrane transporter activity"/>
    <property type="evidence" value="ECO:0007669"/>
    <property type="project" value="InterPro"/>
</dbReference>
<feature type="transmembrane region" description="Helical" evidence="6">
    <location>
        <begin position="98"/>
        <end position="118"/>
    </location>
</feature>
<evidence type="ECO:0000256" key="4">
    <source>
        <dbReference type="ARBA" id="ARBA00022989"/>
    </source>
</evidence>
<name>K2GKE6_9RHOB</name>
<feature type="transmembrane region" description="Helical" evidence="6">
    <location>
        <begin position="125"/>
        <end position="146"/>
    </location>
</feature>
<organism evidence="7 8">
    <name type="scientific">Oceaniovalibus guishaninsula JLT2003</name>
    <dbReference type="NCBI Taxonomy" id="1231392"/>
    <lineage>
        <taxon>Bacteria</taxon>
        <taxon>Pseudomonadati</taxon>
        <taxon>Pseudomonadota</taxon>
        <taxon>Alphaproteobacteria</taxon>
        <taxon>Rhodobacterales</taxon>
        <taxon>Roseobacteraceae</taxon>
        <taxon>Oceaniovalibus</taxon>
    </lineage>
</organism>
<dbReference type="AlphaFoldDB" id="K2GKE6"/>
<keyword evidence="2" id="KW-1003">Cell membrane</keyword>
<comment type="caution">
    <text evidence="7">The sequence shown here is derived from an EMBL/GenBank/DDBJ whole genome shotgun (WGS) entry which is preliminary data.</text>
</comment>
<feature type="transmembrane region" description="Helical" evidence="6">
    <location>
        <begin position="179"/>
        <end position="199"/>
    </location>
</feature>
<dbReference type="RefSeq" id="WP_007427954.1">
    <property type="nucleotide sequence ID" value="NZ_AMGO01000068.1"/>
</dbReference>
<evidence type="ECO:0000256" key="5">
    <source>
        <dbReference type="ARBA" id="ARBA00023136"/>
    </source>
</evidence>
<feature type="transmembrane region" description="Helical" evidence="6">
    <location>
        <begin position="260"/>
        <end position="290"/>
    </location>
</feature>
<evidence type="ECO:0000256" key="2">
    <source>
        <dbReference type="ARBA" id="ARBA00022475"/>
    </source>
</evidence>
<evidence type="ECO:0000313" key="8">
    <source>
        <dbReference type="Proteomes" id="UP000006765"/>
    </source>
</evidence>
<proteinExistence type="predicted"/>
<dbReference type="InterPro" id="IPR001851">
    <property type="entry name" value="ABC_transp_permease"/>
</dbReference>
<reference evidence="7 8" key="1">
    <citation type="journal article" date="2012" name="J. Bacteriol.">
        <title>Draft Genome Sequence of Oceaniovalibus guishaninsula JLT2003T.</title>
        <authorList>
            <person name="Tang K."/>
            <person name="Liu K."/>
            <person name="Jiao N."/>
        </authorList>
    </citation>
    <scope>NUCLEOTIDE SEQUENCE [LARGE SCALE GENOMIC DNA]</scope>
    <source>
        <strain evidence="7 8">JLT2003</strain>
    </source>
</reference>
<dbReference type="GO" id="GO:0005886">
    <property type="term" value="C:plasma membrane"/>
    <property type="evidence" value="ECO:0007669"/>
    <property type="project" value="UniProtKB-SubCell"/>
</dbReference>
<accession>K2GKE6</accession>
<dbReference type="PANTHER" id="PTHR47089:SF1">
    <property type="entry name" value="GUANOSINE ABC TRANSPORTER PERMEASE PROTEIN NUPP"/>
    <property type="match status" value="1"/>
</dbReference>
<evidence type="ECO:0000256" key="1">
    <source>
        <dbReference type="ARBA" id="ARBA00004651"/>
    </source>
</evidence>
<protein>
    <submittedName>
        <fullName evidence="7">Putative ABC transporter permease</fullName>
    </submittedName>
</protein>
<evidence type="ECO:0000256" key="3">
    <source>
        <dbReference type="ARBA" id="ARBA00022692"/>
    </source>
</evidence>
<evidence type="ECO:0000313" key="7">
    <source>
        <dbReference type="EMBL" id="EKE43211.1"/>
    </source>
</evidence>
<dbReference type="STRING" id="1231392.OCGS_2802"/>
<dbReference type="CDD" id="cd06580">
    <property type="entry name" value="TM_PBP1_transp_TpRbsC_like"/>
    <property type="match status" value="1"/>
</dbReference>
<dbReference type="EMBL" id="AMGO01000068">
    <property type="protein sequence ID" value="EKE43211.1"/>
    <property type="molecule type" value="Genomic_DNA"/>
</dbReference>
<evidence type="ECO:0000256" key="6">
    <source>
        <dbReference type="SAM" id="Phobius"/>
    </source>
</evidence>
<gene>
    <name evidence="7" type="ORF">OCGS_2802</name>
</gene>
<dbReference type="OrthoDB" id="9809785at2"/>
<comment type="subcellular location">
    <subcellularLocation>
        <location evidence="1">Cell membrane</location>
        <topology evidence="1">Multi-pass membrane protein</topology>
    </subcellularLocation>
</comment>
<feature type="transmembrane region" description="Helical" evidence="6">
    <location>
        <begin position="75"/>
        <end position="92"/>
    </location>
</feature>
<feature type="transmembrane region" description="Helical" evidence="6">
    <location>
        <begin position="228"/>
        <end position="248"/>
    </location>
</feature>
<dbReference type="PANTHER" id="PTHR47089">
    <property type="entry name" value="ABC TRANSPORTER, PERMEASE PROTEIN"/>
    <property type="match status" value="1"/>
</dbReference>
<dbReference type="eggNOG" id="COG4603">
    <property type="taxonomic scope" value="Bacteria"/>
</dbReference>
<keyword evidence="3 6" id="KW-0812">Transmembrane</keyword>